<keyword evidence="5" id="KW-1185">Reference proteome</keyword>
<sequence length="507" mass="59711">MFKQSDVEITKYNDYKYLIYTRVSSDKDSQKESVPNQIDICRYWLEQNHYEFNENAVLVDEDKSGTLFLERTAMQLILQKARNREIKMVLFKSIHRLARDLKDALEIKEVLLGHGVRVVTIEEGYDSYVEGKNDMKFEMFSMFAAQYPKSLSVSISSALAAKVRRGEHIGKIPYGYDRIEQKLVIKEDEANVIRQIYKWYNEEGFGFKKITHLLNKGVQQGEILPPRSGKAWQITSIQRIIKNPTFCGTFILNQYTTIKVDGRKKQIRNPEEKWLVFEDHHPAIVSKEDWKLANNKKKVNIKTKITPWNEFRGLLKCGKCGSNIVIIQSWNRKLDGTKTHWRYLKCSAYRRSGKNGCDNHVPIRYEEFRRFIVERLLETGQKVSLDFNNTLNNHSKQQVKQLENSIAKYQEKNEGLVDLYLDKLIDKVEFQVRRKEFEQQIKEAQDKLFLYKNEEVQEVSVKNIQQAFKTIEKKDQDLYHVLKVIIDYITVNIDGSVDIKYNFDLNK</sequence>
<dbReference type="Pfam" id="PF07508">
    <property type="entry name" value="Recombinase"/>
    <property type="match status" value="1"/>
</dbReference>
<dbReference type="InterPro" id="IPR050639">
    <property type="entry name" value="SSR_resolvase"/>
</dbReference>
<evidence type="ECO:0000256" key="1">
    <source>
        <dbReference type="SAM" id="Coils"/>
    </source>
</evidence>
<dbReference type="Gene3D" id="3.90.1750.20">
    <property type="entry name" value="Putative Large Serine Recombinase, Chain B, Domain 2"/>
    <property type="match status" value="1"/>
</dbReference>
<dbReference type="InterPro" id="IPR011109">
    <property type="entry name" value="DNA_bind_recombinase_dom"/>
</dbReference>
<dbReference type="AlphaFoldDB" id="A0A1M5MFQ2"/>
<feature type="coiled-coil region" evidence="1">
    <location>
        <begin position="392"/>
        <end position="454"/>
    </location>
</feature>
<dbReference type="SMART" id="SM00857">
    <property type="entry name" value="Resolvase"/>
    <property type="match status" value="1"/>
</dbReference>
<dbReference type="Pfam" id="PF13408">
    <property type="entry name" value="Zn_ribbon_recom"/>
    <property type="match status" value="1"/>
</dbReference>
<dbReference type="Gene3D" id="3.40.50.1390">
    <property type="entry name" value="Resolvase, N-terminal catalytic domain"/>
    <property type="match status" value="1"/>
</dbReference>
<dbReference type="GO" id="GO:0000150">
    <property type="term" value="F:DNA strand exchange activity"/>
    <property type="evidence" value="ECO:0007669"/>
    <property type="project" value="InterPro"/>
</dbReference>
<dbReference type="PROSITE" id="PS51737">
    <property type="entry name" value="RECOMBINASE_DNA_BIND"/>
    <property type="match status" value="1"/>
</dbReference>
<dbReference type="RefSeq" id="WP_073004794.1">
    <property type="nucleotide sequence ID" value="NZ_FQXD01000001.1"/>
</dbReference>
<reference evidence="5" key="1">
    <citation type="submission" date="2016-11" db="EMBL/GenBank/DDBJ databases">
        <authorList>
            <person name="Varghese N."/>
            <person name="Submissions S."/>
        </authorList>
    </citation>
    <scope>NUCLEOTIDE SEQUENCE [LARGE SCALE GENOMIC DNA]</scope>
    <source>
        <strain evidence="5">CGMCC 1.6496</strain>
    </source>
</reference>
<gene>
    <name evidence="4" type="ORF">SAMN05421807_101483</name>
</gene>
<dbReference type="InterPro" id="IPR038109">
    <property type="entry name" value="DNA_bind_recomb_sf"/>
</dbReference>
<feature type="domain" description="Resolvase/invertase-type recombinase catalytic" evidence="2">
    <location>
        <begin position="16"/>
        <end position="166"/>
    </location>
</feature>
<dbReference type="SUPFAM" id="SSF53041">
    <property type="entry name" value="Resolvase-like"/>
    <property type="match status" value="1"/>
</dbReference>
<dbReference type="CDD" id="cd00338">
    <property type="entry name" value="Ser_Recombinase"/>
    <property type="match status" value="1"/>
</dbReference>
<dbReference type="InterPro" id="IPR006119">
    <property type="entry name" value="Resolv_N"/>
</dbReference>
<dbReference type="Pfam" id="PF00239">
    <property type="entry name" value="Resolvase"/>
    <property type="match status" value="1"/>
</dbReference>
<evidence type="ECO:0000259" key="2">
    <source>
        <dbReference type="PROSITE" id="PS51736"/>
    </source>
</evidence>
<evidence type="ECO:0000313" key="4">
    <source>
        <dbReference type="EMBL" id="SHG76051.1"/>
    </source>
</evidence>
<name>A0A1M5MFQ2_9BACI</name>
<accession>A0A1M5MFQ2</accession>
<feature type="domain" description="Recombinase" evidence="3">
    <location>
        <begin position="173"/>
        <end position="304"/>
    </location>
</feature>
<dbReference type="InterPro" id="IPR025827">
    <property type="entry name" value="Zn_ribbon_recom_dom"/>
</dbReference>
<dbReference type="Proteomes" id="UP000184079">
    <property type="component" value="Unassembled WGS sequence"/>
</dbReference>
<dbReference type="PROSITE" id="PS51736">
    <property type="entry name" value="RECOMBINASES_3"/>
    <property type="match status" value="1"/>
</dbReference>
<evidence type="ECO:0000313" key="5">
    <source>
        <dbReference type="Proteomes" id="UP000184079"/>
    </source>
</evidence>
<protein>
    <submittedName>
        <fullName evidence="4">Site-specific DNA recombinase</fullName>
    </submittedName>
</protein>
<dbReference type="GO" id="GO:0003677">
    <property type="term" value="F:DNA binding"/>
    <property type="evidence" value="ECO:0007669"/>
    <property type="project" value="InterPro"/>
</dbReference>
<dbReference type="OrthoDB" id="9769353at2"/>
<keyword evidence="1" id="KW-0175">Coiled coil</keyword>
<dbReference type="InterPro" id="IPR036162">
    <property type="entry name" value="Resolvase-like_N_sf"/>
</dbReference>
<organism evidence="4 5">
    <name type="scientific">Virgibacillus chiguensis</name>
    <dbReference type="NCBI Taxonomy" id="411959"/>
    <lineage>
        <taxon>Bacteria</taxon>
        <taxon>Bacillati</taxon>
        <taxon>Bacillota</taxon>
        <taxon>Bacilli</taxon>
        <taxon>Bacillales</taxon>
        <taxon>Bacillaceae</taxon>
        <taxon>Virgibacillus</taxon>
    </lineage>
</organism>
<proteinExistence type="predicted"/>
<evidence type="ECO:0000259" key="3">
    <source>
        <dbReference type="PROSITE" id="PS51737"/>
    </source>
</evidence>
<dbReference type="PANTHER" id="PTHR30461">
    <property type="entry name" value="DNA-INVERTASE FROM LAMBDOID PROPHAGE"/>
    <property type="match status" value="1"/>
</dbReference>
<dbReference type="PANTHER" id="PTHR30461:SF23">
    <property type="entry name" value="DNA RECOMBINASE-RELATED"/>
    <property type="match status" value="1"/>
</dbReference>
<dbReference type="EMBL" id="FQXD01000001">
    <property type="protein sequence ID" value="SHG76051.1"/>
    <property type="molecule type" value="Genomic_DNA"/>
</dbReference>